<dbReference type="AlphaFoldDB" id="A0A0D2ACD9"/>
<evidence type="ECO:0000256" key="2">
    <source>
        <dbReference type="SAM" id="MobiDB-lite"/>
    </source>
</evidence>
<dbReference type="EMBL" id="KN847520">
    <property type="protein sequence ID" value="KIV96608.1"/>
    <property type="molecule type" value="Genomic_DNA"/>
</dbReference>
<keyword evidence="6" id="KW-1185">Reference proteome</keyword>
<dbReference type="HOGENOM" id="CLU_038623_0_0_1"/>
<dbReference type="Proteomes" id="UP000054302">
    <property type="component" value="Unassembled WGS sequence"/>
</dbReference>
<accession>A0A0D2ACD9</accession>
<sequence>MSSTGPPETPTTHGKPSTAEASVSRKSYRRKYRKIMVTFEEETKESNNLFREEQRINDISQRLAEQTDQLLQLLVELNSLPQVPRSLRYDLTPPGHTAAPDPYPEEYLDDEDGHFRLQKARILLQLREISKGEYHAIEEELLKSEEFKPSLSYSSLLQIAPDQTSHDKTDGVQDEGIGFITTRDEEQYLQALDNFLDEKDSNPRAHVANHLGSRGADRTIQMEREMQLKNPVSVYNWLRRHQPQVFLQDNEPTSEKPTRATASRSSARKSTGAANSSYDQWKRDADKYDDVIAPNSAASSKGKRKRDQDGGYRPKGGNARGTKRKKEPKEETARSKRAKKASMG</sequence>
<protein>
    <recommendedName>
        <fullName evidence="7">IEC3 subunit of the Ino80 complex, chromatin re-modelling-domain-containing protein</fullName>
    </recommendedName>
</protein>
<feature type="domain" description="INO80 complex subunit 3-like middle region" evidence="4">
    <location>
        <begin position="152"/>
        <end position="251"/>
    </location>
</feature>
<feature type="compositionally biased region" description="Low complexity" evidence="2">
    <location>
        <begin position="259"/>
        <end position="274"/>
    </location>
</feature>
<proteinExistence type="predicted"/>
<organism evidence="5 6">
    <name type="scientific">Exophiala mesophila</name>
    <name type="common">Black yeast-like fungus</name>
    <dbReference type="NCBI Taxonomy" id="212818"/>
    <lineage>
        <taxon>Eukaryota</taxon>
        <taxon>Fungi</taxon>
        <taxon>Dikarya</taxon>
        <taxon>Ascomycota</taxon>
        <taxon>Pezizomycotina</taxon>
        <taxon>Eurotiomycetes</taxon>
        <taxon>Chaetothyriomycetidae</taxon>
        <taxon>Chaetothyriales</taxon>
        <taxon>Herpotrichiellaceae</taxon>
        <taxon>Exophiala</taxon>
    </lineage>
</organism>
<name>A0A0D2ACD9_EXOME</name>
<evidence type="ECO:0000259" key="3">
    <source>
        <dbReference type="Pfam" id="PF14612"/>
    </source>
</evidence>
<gene>
    <name evidence="5" type="ORF">PV10_00450</name>
</gene>
<reference evidence="5 6" key="1">
    <citation type="submission" date="2015-01" db="EMBL/GenBank/DDBJ databases">
        <title>The Genome Sequence of Exophiala mesophila CBS40295.</title>
        <authorList>
            <consortium name="The Broad Institute Genomics Platform"/>
            <person name="Cuomo C."/>
            <person name="de Hoog S."/>
            <person name="Gorbushina A."/>
            <person name="Stielow B."/>
            <person name="Teixiera M."/>
            <person name="Abouelleil A."/>
            <person name="Chapman S.B."/>
            <person name="Priest M."/>
            <person name="Young S.K."/>
            <person name="Wortman J."/>
            <person name="Nusbaum C."/>
            <person name="Birren B."/>
        </authorList>
    </citation>
    <scope>NUCLEOTIDE SEQUENCE [LARGE SCALE GENOMIC DNA]</scope>
    <source>
        <strain evidence="5 6">CBS 40295</strain>
    </source>
</reference>
<dbReference type="InterPro" id="IPR055449">
    <property type="entry name" value="Iec3-like_M"/>
</dbReference>
<feature type="compositionally biased region" description="Basic residues" evidence="2">
    <location>
        <begin position="335"/>
        <end position="344"/>
    </location>
</feature>
<dbReference type="STRING" id="212818.A0A0D2ACD9"/>
<keyword evidence="1" id="KW-0175">Coiled coil</keyword>
<dbReference type="OrthoDB" id="1650at2759"/>
<dbReference type="GeneID" id="27318295"/>
<dbReference type="OMA" id="PVSVYNW"/>
<dbReference type="VEuPathDB" id="FungiDB:PV10_00450"/>
<evidence type="ECO:0000313" key="6">
    <source>
        <dbReference type="Proteomes" id="UP000054302"/>
    </source>
</evidence>
<dbReference type="InterPro" id="IPR032742">
    <property type="entry name" value="Iec3_N"/>
</dbReference>
<dbReference type="GO" id="GO:0031011">
    <property type="term" value="C:Ino80 complex"/>
    <property type="evidence" value="ECO:0007669"/>
    <property type="project" value="InterPro"/>
</dbReference>
<dbReference type="RefSeq" id="XP_016228182.1">
    <property type="nucleotide sequence ID" value="XM_016364533.1"/>
</dbReference>
<evidence type="ECO:0000259" key="4">
    <source>
        <dbReference type="Pfam" id="PF24244"/>
    </source>
</evidence>
<feature type="coiled-coil region" evidence="1">
    <location>
        <begin position="49"/>
        <end position="76"/>
    </location>
</feature>
<feature type="region of interest" description="Disordered" evidence="2">
    <location>
        <begin position="1"/>
        <end position="26"/>
    </location>
</feature>
<dbReference type="GO" id="GO:0006338">
    <property type="term" value="P:chromatin remodeling"/>
    <property type="evidence" value="ECO:0007669"/>
    <property type="project" value="InterPro"/>
</dbReference>
<evidence type="ECO:0008006" key="7">
    <source>
        <dbReference type="Google" id="ProtNLM"/>
    </source>
</evidence>
<dbReference type="Pfam" id="PF24244">
    <property type="entry name" value="Iec3-like_M"/>
    <property type="match status" value="1"/>
</dbReference>
<feature type="compositionally biased region" description="Polar residues" evidence="2">
    <location>
        <begin position="1"/>
        <end position="21"/>
    </location>
</feature>
<feature type="domain" description="INO80 complex subunit 3 N-terminal" evidence="3">
    <location>
        <begin position="26"/>
        <end position="94"/>
    </location>
</feature>
<evidence type="ECO:0000313" key="5">
    <source>
        <dbReference type="EMBL" id="KIV96608.1"/>
    </source>
</evidence>
<feature type="region of interest" description="Disordered" evidence="2">
    <location>
        <begin position="246"/>
        <end position="344"/>
    </location>
</feature>
<evidence type="ECO:0000256" key="1">
    <source>
        <dbReference type="SAM" id="Coils"/>
    </source>
</evidence>
<dbReference type="Pfam" id="PF14612">
    <property type="entry name" value="Ino80_Iec3"/>
    <property type="match status" value="1"/>
</dbReference>
<feature type="compositionally biased region" description="Basic and acidic residues" evidence="2">
    <location>
        <begin position="280"/>
        <end position="290"/>
    </location>
</feature>